<evidence type="ECO:0000313" key="3">
    <source>
        <dbReference type="Proteomes" id="UP001346149"/>
    </source>
</evidence>
<dbReference type="EMBL" id="JAXQNO010000003">
    <property type="protein sequence ID" value="KAK4800977.1"/>
    <property type="molecule type" value="Genomic_DNA"/>
</dbReference>
<evidence type="ECO:0000313" key="2">
    <source>
        <dbReference type="EMBL" id="KAK4800977.1"/>
    </source>
</evidence>
<dbReference type="PANTHER" id="PTHR31197:SF12">
    <property type="entry name" value="OS02G0770600 PROTEIN"/>
    <property type="match status" value="1"/>
</dbReference>
<evidence type="ECO:0000256" key="1">
    <source>
        <dbReference type="SAM" id="MobiDB-lite"/>
    </source>
</evidence>
<reference evidence="2 3" key="1">
    <citation type="journal article" date="2023" name="Hortic Res">
        <title>Pangenome of water caltrop reveals structural variations and asymmetric subgenome divergence after allopolyploidization.</title>
        <authorList>
            <person name="Zhang X."/>
            <person name="Chen Y."/>
            <person name="Wang L."/>
            <person name="Yuan Y."/>
            <person name="Fang M."/>
            <person name="Shi L."/>
            <person name="Lu R."/>
            <person name="Comes H.P."/>
            <person name="Ma Y."/>
            <person name="Chen Y."/>
            <person name="Huang G."/>
            <person name="Zhou Y."/>
            <person name="Zheng Z."/>
            <person name="Qiu Y."/>
        </authorList>
    </citation>
    <scope>NUCLEOTIDE SEQUENCE [LARGE SCALE GENOMIC DNA]</scope>
    <source>
        <strain evidence="2">F231</strain>
    </source>
</reference>
<dbReference type="InterPro" id="IPR012866">
    <property type="entry name" value="DUF1644"/>
</dbReference>
<dbReference type="PANTHER" id="PTHR31197">
    <property type="entry name" value="OS01G0612600 PROTEIN"/>
    <property type="match status" value="1"/>
</dbReference>
<dbReference type="Proteomes" id="UP001346149">
    <property type="component" value="Unassembled WGS sequence"/>
</dbReference>
<proteinExistence type="predicted"/>
<gene>
    <name evidence="2" type="ORF">SAY86_021464</name>
</gene>
<name>A0AAN7MKG3_TRANT</name>
<dbReference type="AlphaFoldDB" id="A0AAN7MKG3"/>
<protein>
    <submittedName>
        <fullName evidence="2">Uncharacterized protein</fullName>
    </submittedName>
</protein>
<dbReference type="Pfam" id="PF07800">
    <property type="entry name" value="DUF1644"/>
    <property type="match status" value="1"/>
</dbReference>
<feature type="compositionally biased region" description="Acidic residues" evidence="1">
    <location>
        <begin position="313"/>
        <end position="323"/>
    </location>
</feature>
<keyword evidence="3" id="KW-1185">Reference proteome</keyword>
<organism evidence="2 3">
    <name type="scientific">Trapa natans</name>
    <name type="common">Water chestnut</name>
    <dbReference type="NCBI Taxonomy" id="22666"/>
    <lineage>
        <taxon>Eukaryota</taxon>
        <taxon>Viridiplantae</taxon>
        <taxon>Streptophyta</taxon>
        <taxon>Embryophyta</taxon>
        <taxon>Tracheophyta</taxon>
        <taxon>Spermatophyta</taxon>
        <taxon>Magnoliopsida</taxon>
        <taxon>eudicotyledons</taxon>
        <taxon>Gunneridae</taxon>
        <taxon>Pentapetalae</taxon>
        <taxon>rosids</taxon>
        <taxon>malvids</taxon>
        <taxon>Myrtales</taxon>
        <taxon>Lythraceae</taxon>
        <taxon>Trapa</taxon>
    </lineage>
</organism>
<feature type="region of interest" description="Disordered" evidence="1">
    <location>
        <begin position="298"/>
        <end position="335"/>
    </location>
</feature>
<comment type="caution">
    <text evidence="2">The sequence shown here is derived from an EMBL/GenBank/DDBJ whole genome shotgun (WGS) entry which is preliminary data.</text>
</comment>
<accession>A0AAN7MKG3</accession>
<sequence>MAKGSKTHRRIVSRHFRPTPYPFPKWDQSISEVCPKSSLEAATKKDWEDAMCSVCMEYPHNAVLLLCSSYDKGCRPYMCGTSCRYSNCLDQYKKAYTKLTTSSTLELGQGTADNPIVISDSSSLSTQKCEVPELACPLCRGQVKGWTVVELAREYLNGKERTCMHDDCSFVGTYRGLRKHVKAEHPSVRPREVDPVLEQKWRRLERERDHDDVISTIRSTMPGAMVFGDYVIEGAQFGLSSEEDGEREQNGGGLEVGFDSNLVNVFLLLHAFGQRGPADLARRLRQAEGALGGVHSTPVGGIDVSDRDNAIDNIDDDDDDDVGNEGAANDGGGSLSLVRHLRRHGRLFLRRSARRRRHREDNDIGGAT</sequence>